<dbReference type="AlphaFoldDB" id="A0A803LZY5"/>
<dbReference type="PANTHER" id="PTHR12636:SF12">
    <property type="entry name" value="RIBOSOMAL RNA SMALL SUBUNIT METHYLTRANSFERASE NEP1-LIKE"/>
    <property type="match status" value="1"/>
</dbReference>
<dbReference type="Gene3D" id="3.40.1280.10">
    <property type="match status" value="1"/>
</dbReference>
<protein>
    <submittedName>
        <fullName evidence="6">Uncharacterized protein</fullName>
    </submittedName>
</protein>
<dbReference type="InterPro" id="IPR029028">
    <property type="entry name" value="Alpha/beta_knot_MTases"/>
</dbReference>
<dbReference type="PANTHER" id="PTHR12636">
    <property type="entry name" value="NEP1/MRA1"/>
    <property type="match status" value="1"/>
</dbReference>
<comment type="similarity">
    <text evidence="1">Belongs to the class IV-like SAM-binding methyltransferase superfamily. RNA methyltransferase NEP1 family.</text>
</comment>
<dbReference type="GeneID" id="110714774"/>
<keyword evidence="7" id="KW-1185">Reference proteome</keyword>
<dbReference type="Proteomes" id="UP000596660">
    <property type="component" value="Unplaced"/>
</dbReference>
<evidence type="ECO:0000256" key="4">
    <source>
        <dbReference type="ARBA" id="ARBA00022884"/>
    </source>
</evidence>
<feature type="region of interest" description="Disordered" evidence="5">
    <location>
        <begin position="32"/>
        <end position="53"/>
    </location>
</feature>
<accession>A0A803LZY5</accession>
<sequence>MGETKRKAESLLPCSTKKKLNRDGVVAIGDEEERVEKESNSIQQLSQPTTMDEVSDEDEVNICGIPLIIPTCKDAGGASVTFVLERASLTLANVGKRYQILSSNDHADYLRKKKMNPYIYRPDIVHQALCSIMDSRIRKVGRLKAVYIQTEDGVLIKVEPNVQIPRQLESFCDMMAELLQTLRIKAKGSRKQVLRVVANPVTKYLSPTSHKIGLSFSSEKAVELRKYVSGINSNEDVVFVVGVMARGNIECDYI</sequence>
<dbReference type="RefSeq" id="XP_021749017.1">
    <property type="nucleotide sequence ID" value="XM_021893325.1"/>
</dbReference>
<keyword evidence="4" id="KW-0694">RNA-binding</keyword>
<evidence type="ECO:0000313" key="7">
    <source>
        <dbReference type="Proteomes" id="UP000596660"/>
    </source>
</evidence>
<dbReference type="CDD" id="cd18088">
    <property type="entry name" value="Nep1-like"/>
    <property type="match status" value="1"/>
</dbReference>
<dbReference type="Pfam" id="PF03587">
    <property type="entry name" value="EMG1"/>
    <property type="match status" value="1"/>
</dbReference>
<dbReference type="GO" id="GO:0070037">
    <property type="term" value="F:rRNA (pseudouridine) methyltransferase activity"/>
    <property type="evidence" value="ECO:0007669"/>
    <property type="project" value="InterPro"/>
</dbReference>
<evidence type="ECO:0000256" key="3">
    <source>
        <dbReference type="ARBA" id="ARBA00022730"/>
    </source>
</evidence>
<dbReference type="GO" id="GO:0019843">
    <property type="term" value="F:rRNA binding"/>
    <property type="evidence" value="ECO:0007669"/>
    <property type="project" value="UniProtKB-KW"/>
</dbReference>
<reference evidence="6" key="2">
    <citation type="submission" date="2021-03" db="UniProtKB">
        <authorList>
            <consortium name="EnsemblPlants"/>
        </authorList>
    </citation>
    <scope>IDENTIFICATION</scope>
</reference>
<feature type="compositionally biased region" description="Polar residues" evidence="5">
    <location>
        <begin position="40"/>
        <end position="52"/>
    </location>
</feature>
<dbReference type="EnsemblPlants" id="AUR62021036-RA">
    <property type="protein sequence ID" value="AUR62021036-RA:cds"/>
    <property type="gene ID" value="AUR62021036"/>
</dbReference>
<keyword evidence="2" id="KW-0690">Ribosome biogenesis</keyword>
<reference evidence="6" key="1">
    <citation type="journal article" date="2017" name="Nature">
        <title>The genome of Chenopodium quinoa.</title>
        <authorList>
            <person name="Jarvis D.E."/>
            <person name="Ho Y.S."/>
            <person name="Lightfoot D.J."/>
            <person name="Schmoeckel S.M."/>
            <person name="Li B."/>
            <person name="Borm T.J.A."/>
            <person name="Ohyanagi H."/>
            <person name="Mineta K."/>
            <person name="Michell C.T."/>
            <person name="Saber N."/>
            <person name="Kharbatia N.M."/>
            <person name="Rupper R.R."/>
            <person name="Sharp A.R."/>
            <person name="Dally N."/>
            <person name="Boughton B.A."/>
            <person name="Woo Y.H."/>
            <person name="Gao G."/>
            <person name="Schijlen E.G.W.M."/>
            <person name="Guo X."/>
            <person name="Momin A.A."/>
            <person name="Negrao S."/>
            <person name="Al-Babili S."/>
            <person name="Gehring C."/>
            <person name="Roessner U."/>
            <person name="Jung C."/>
            <person name="Murphy K."/>
            <person name="Arold S.T."/>
            <person name="Gojobori T."/>
            <person name="van der Linden C.G."/>
            <person name="van Loo E.N."/>
            <person name="Jellen E.N."/>
            <person name="Maughan P.J."/>
            <person name="Tester M."/>
        </authorList>
    </citation>
    <scope>NUCLEOTIDE SEQUENCE [LARGE SCALE GENOMIC DNA]</scope>
    <source>
        <strain evidence="6">cv. PI 614886</strain>
    </source>
</reference>
<dbReference type="Gramene" id="AUR62021036-RA">
    <property type="protein sequence ID" value="AUR62021036-RA:cds"/>
    <property type="gene ID" value="AUR62021036"/>
</dbReference>
<evidence type="ECO:0000313" key="6">
    <source>
        <dbReference type="EnsemblPlants" id="AUR62021036-RA:cds"/>
    </source>
</evidence>
<evidence type="ECO:0000256" key="2">
    <source>
        <dbReference type="ARBA" id="ARBA00022517"/>
    </source>
</evidence>
<dbReference type="GO" id="GO:0032040">
    <property type="term" value="C:small-subunit processome"/>
    <property type="evidence" value="ECO:0007669"/>
    <property type="project" value="TreeGrafter"/>
</dbReference>
<evidence type="ECO:0000256" key="1">
    <source>
        <dbReference type="ARBA" id="ARBA00008115"/>
    </source>
</evidence>
<dbReference type="SUPFAM" id="SSF75217">
    <property type="entry name" value="alpha/beta knot"/>
    <property type="match status" value="1"/>
</dbReference>
<dbReference type="KEGG" id="cqi:110714774"/>
<organism evidence="6 7">
    <name type="scientific">Chenopodium quinoa</name>
    <name type="common">Quinoa</name>
    <dbReference type="NCBI Taxonomy" id="63459"/>
    <lineage>
        <taxon>Eukaryota</taxon>
        <taxon>Viridiplantae</taxon>
        <taxon>Streptophyta</taxon>
        <taxon>Embryophyta</taxon>
        <taxon>Tracheophyta</taxon>
        <taxon>Spermatophyta</taxon>
        <taxon>Magnoliopsida</taxon>
        <taxon>eudicotyledons</taxon>
        <taxon>Gunneridae</taxon>
        <taxon>Pentapetalae</taxon>
        <taxon>Caryophyllales</taxon>
        <taxon>Chenopodiaceae</taxon>
        <taxon>Chenopodioideae</taxon>
        <taxon>Atripliceae</taxon>
        <taxon>Chenopodium</taxon>
    </lineage>
</organism>
<dbReference type="OrthoDB" id="269804at2759"/>
<dbReference type="InterPro" id="IPR029026">
    <property type="entry name" value="tRNA_m1G_MTases_N"/>
</dbReference>
<gene>
    <name evidence="6" type="primary">LOC110714774</name>
</gene>
<dbReference type="InterPro" id="IPR005304">
    <property type="entry name" value="Rbsml_bgen_MeTrfase_EMG1/NEP1"/>
</dbReference>
<name>A0A803LZY5_CHEQI</name>
<proteinExistence type="inferred from homology"/>
<evidence type="ECO:0000256" key="5">
    <source>
        <dbReference type="SAM" id="MobiDB-lite"/>
    </source>
</evidence>
<keyword evidence="3" id="KW-0699">rRNA-binding</keyword>
<dbReference type="GO" id="GO:0070475">
    <property type="term" value="P:rRNA base methylation"/>
    <property type="evidence" value="ECO:0007669"/>
    <property type="project" value="InterPro"/>
</dbReference>